<dbReference type="SUPFAM" id="SSF89447">
    <property type="entry name" value="AbrB/MazE/MraZ-like"/>
    <property type="match status" value="1"/>
</dbReference>
<proteinExistence type="inferred from homology"/>
<sequence>MTNTLHISFTGEYHNSLDTKNRLNIPAKFRKVLDPVNDRTFVITRGFDKCLVLYPLEDWSKVEEQLSKLSSIRGRHRSFVRSVTRYATSVQYDGQGRIQIPDSLLGYSGIKKEVAVIGMINKIELWDPNIISKIDASEEGLDDNSFDDLANEINF</sequence>
<dbReference type="InterPro" id="IPR007159">
    <property type="entry name" value="SpoVT-AbrB_dom"/>
</dbReference>
<keyword evidence="6" id="KW-0804">Transcription</keyword>
<dbReference type="InterPro" id="IPR020603">
    <property type="entry name" value="MraZ_dom"/>
</dbReference>
<dbReference type="NCBIfam" id="TIGR00242">
    <property type="entry name" value="division/cell wall cluster transcriptional repressor MraZ"/>
    <property type="match status" value="1"/>
</dbReference>
<dbReference type="InterPro" id="IPR035644">
    <property type="entry name" value="MraZ_C"/>
</dbReference>
<dbReference type="InterPro" id="IPR003444">
    <property type="entry name" value="MraZ"/>
</dbReference>
<dbReference type="GO" id="GO:0000976">
    <property type="term" value="F:transcription cis-regulatory region binding"/>
    <property type="evidence" value="ECO:0007669"/>
    <property type="project" value="TreeGrafter"/>
</dbReference>
<evidence type="ECO:0000256" key="1">
    <source>
        <dbReference type="ARBA" id="ARBA00013860"/>
    </source>
</evidence>
<dbReference type="HAMAP" id="MF_01008">
    <property type="entry name" value="MraZ"/>
    <property type="match status" value="1"/>
</dbReference>
<keyword evidence="2" id="KW-0963">Cytoplasm</keyword>
<evidence type="ECO:0000256" key="4">
    <source>
        <dbReference type="ARBA" id="ARBA00023015"/>
    </source>
</evidence>
<dbReference type="CDD" id="cd16321">
    <property type="entry name" value="MraZ_C"/>
    <property type="match status" value="1"/>
</dbReference>
<dbReference type="InterPro" id="IPR038619">
    <property type="entry name" value="MraZ_sf"/>
</dbReference>
<gene>
    <name evidence="8" type="ORF">METZ01_LOCUS86732</name>
</gene>
<evidence type="ECO:0000256" key="2">
    <source>
        <dbReference type="ARBA" id="ARBA00022490"/>
    </source>
</evidence>
<feature type="domain" description="SpoVT-AbrB" evidence="7">
    <location>
        <begin position="12"/>
        <end position="58"/>
    </location>
</feature>
<dbReference type="EMBL" id="UINC01007536">
    <property type="protein sequence ID" value="SVA33878.1"/>
    <property type="molecule type" value="Genomic_DNA"/>
</dbReference>
<dbReference type="Gene3D" id="3.40.1550.20">
    <property type="entry name" value="Transcriptional regulator MraZ domain"/>
    <property type="match status" value="1"/>
</dbReference>
<keyword evidence="3" id="KW-0677">Repeat</keyword>
<keyword evidence="5" id="KW-0238">DNA-binding</keyword>
<evidence type="ECO:0000259" key="7">
    <source>
        <dbReference type="PROSITE" id="PS51740"/>
    </source>
</evidence>
<dbReference type="PANTHER" id="PTHR34701">
    <property type="entry name" value="TRANSCRIPTIONAL REGULATOR MRAZ"/>
    <property type="match status" value="1"/>
</dbReference>
<evidence type="ECO:0000256" key="3">
    <source>
        <dbReference type="ARBA" id="ARBA00022737"/>
    </source>
</evidence>
<evidence type="ECO:0000313" key="8">
    <source>
        <dbReference type="EMBL" id="SVA33878.1"/>
    </source>
</evidence>
<organism evidence="8">
    <name type="scientific">marine metagenome</name>
    <dbReference type="NCBI Taxonomy" id="408172"/>
    <lineage>
        <taxon>unclassified sequences</taxon>
        <taxon>metagenomes</taxon>
        <taxon>ecological metagenomes</taxon>
    </lineage>
</organism>
<dbReference type="PANTHER" id="PTHR34701:SF1">
    <property type="entry name" value="TRANSCRIPTIONAL REGULATOR MRAZ"/>
    <property type="match status" value="1"/>
</dbReference>
<protein>
    <recommendedName>
        <fullName evidence="1">Transcriptional regulator MraZ</fullName>
    </recommendedName>
</protein>
<dbReference type="GO" id="GO:0003700">
    <property type="term" value="F:DNA-binding transcription factor activity"/>
    <property type="evidence" value="ECO:0007669"/>
    <property type="project" value="InterPro"/>
</dbReference>
<keyword evidence="4" id="KW-0805">Transcription regulation</keyword>
<evidence type="ECO:0000256" key="6">
    <source>
        <dbReference type="ARBA" id="ARBA00023163"/>
    </source>
</evidence>
<feature type="domain" description="SpoVT-AbrB" evidence="7">
    <location>
        <begin position="87"/>
        <end position="130"/>
    </location>
</feature>
<dbReference type="AlphaFoldDB" id="A0A381V203"/>
<dbReference type="InterPro" id="IPR035642">
    <property type="entry name" value="MraZ_N"/>
</dbReference>
<dbReference type="PROSITE" id="PS51740">
    <property type="entry name" value="SPOVT_ABRB"/>
    <property type="match status" value="2"/>
</dbReference>
<dbReference type="CDD" id="cd16320">
    <property type="entry name" value="MraZ_N"/>
    <property type="match status" value="1"/>
</dbReference>
<dbReference type="InterPro" id="IPR037914">
    <property type="entry name" value="SpoVT-AbrB_sf"/>
</dbReference>
<name>A0A381V203_9ZZZZ</name>
<reference evidence="8" key="1">
    <citation type="submission" date="2018-05" db="EMBL/GenBank/DDBJ databases">
        <authorList>
            <person name="Lanie J.A."/>
            <person name="Ng W.-L."/>
            <person name="Kazmierczak K.M."/>
            <person name="Andrzejewski T.M."/>
            <person name="Davidsen T.M."/>
            <person name="Wayne K.J."/>
            <person name="Tettelin H."/>
            <person name="Glass J.I."/>
            <person name="Rusch D."/>
            <person name="Podicherti R."/>
            <person name="Tsui H.-C.T."/>
            <person name="Winkler M.E."/>
        </authorList>
    </citation>
    <scope>NUCLEOTIDE SEQUENCE</scope>
</reference>
<accession>A0A381V203</accession>
<evidence type="ECO:0000256" key="5">
    <source>
        <dbReference type="ARBA" id="ARBA00023125"/>
    </source>
</evidence>
<dbReference type="Pfam" id="PF02381">
    <property type="entry name" value="MraZ"/>
    <property type="match status" value="2"/>
</dbReference>
<dbReference type="GO" id="GO:2000143">
    <property type="term" value="P:negative regulation of DNA-templated transcription initiation"/>
    <property type="evidence" value="ECO:0007669"/>
    <property type="project" value="TreeGrafter"/>
</dbReference>